<evidence type="ECO:0000256" key="3">
    <source>
        <dbReference type="ARBA" id="ARBA00022989"/>
    </source>
</evidence>
<evidence type="ECO:0000313" key="6">
    <source>
        <dbReference type="EMBL" id="MDW8802194.1"/>
    </source>
</evidence>
<feature type="transmembrane region" description="Helical" evidence="5">
    <location>
        <begin position="37"/>
        <end position="58"/>
    </location>
</feature>
<keyword evidence="7" id="KW-1185">Reference proteome</keyword>
<dbReference type="InterPro" id="IPR002797">
    <property type="entry name" value="Polysacc_synth"/>
</dbReference>
<evidence type="ECO:0000313" key="7">
    <source>
        <dbReference type="Proteomes" id="UP001281656"/>
    </source>
</evidence>
<keyword evidence="4 5" id="KW-0472">Membrane</keyword>
<evidence type="ECO:0000256" key="5">
    <source>
        <dbReference type="SAM" id="Phobius"/>
    </source>
</evidence>
<feature type="transmembrane region" description="Helical" evidence="5">
    <location>
        <begin position="326"/>
        <end position="347"/>
    </location>
</feature>
<dbReference type="RefSeq" id="WP_318798530.1">
    <property type="nucleotide sequence ID" value="NZ_JARUJP010000017.1"/>
</dbReference>
<organism evidence="6 7">
    <name type="scientific">Clostridium tanneri</name>
    <dbReference type="NCBI Taxonomy" id="3037988"/>
    <lineage>
        <taxon>Bacteria</taxon>
        <taxon>Bacillati</taxon>
        <taxon>Bacillota</taxon>
        <taxon>Clostridia</taxon>
        <taxon>Eubacteriales</taxon>
        <taxon>Clostridiaceae</taxon>
        <taxon>Clostridium</taxon>
    </lineage>
</organism>
<gene>
    <name evidence="6" type="ORF">P8V03_13645</name>
</gene>
<proteinExistence type="predicted"/>
<dbReference type="InterPro" id="IPR052556">
    <property type="entry name" value="PolySynth_Transporter"/>
</dbReference>
<comment type="caution">
    <text evidence="6">The sequence shown here is derived from an EMBL/GenBank/DDBJ whole genome shotgun (WGS) entry which is preliminary data.</text>
</comment>
<feature type="transmembrane region" description="Helical" evidence="5">
    <location>
        <begin position="162"/>
        <end position="184"/>
    </location>
</feature>
<evidence type="ECO:0000256" key="2">
    <source>
        <dbReference type="ARBA" id="ARBA00022692"/>
    </source>
</evidence>
<sequence>MLKKILDTLSTNVLIFIINFIISIFIARALGPQGQGEITFVLLIPNTMYMFLSINYFGDNIYFLRKKIFSNESIFSASVIFFFILSSLEIFAVSIYGIFNIVSNFVFIIIFIITFNLNNFIVSYLFGIGKIIFRNRVMFGQSFIYFIFIIILYYGNKQYLNVTNILVIQCLLNIFSSIICFFIIKKSFNCKVEFAFKQSMKIIRTTLSISRLNYISNLANFLNYRLDQWIIVFLLGKPDLGIYSIAVNIAEKFWIIPDSIASVIYPEIVGKDNNELKRIIKKIDRIIVQSILLGTIAWIISLFIFDKLVLMVYGDRYFSVSKIFKILFPSIVLFAIVKVIAGFFAGLGRPDIRVKASIISTVVNGGLNLILIRRYGISGAAISSTVSYALYSIIILHKYMIVRKQPESFKDTIVNNLICK</sequence>
<feature type="transmembrane region" description="Helical" evidence="5">
    <location>
        <begin position="138"/>
        <end position="156"/>
    </location>
</feature>
<feature type="transmembrane region" description="Helical" evidence="5">
    <location>
        <begin position="286"/>
        <end position="306"/>
    </location>
</feature>
<feature type="transmembrane region" description="Helical" evidence="5">
    <location>
        <begin position="105"/>
        <end position="126"/>
    </location>
</feature>
<evidence type="ECO:0000256" key="1">
    <source>
        <dbReference type="ARBA" id="ARBA00004141"/>
    </source>
</evidence>
<feature type="transmembrane region" description="Helical" evidence="5">
    <location>
        <begin position="79"/>
        <end position="99"/>
    </location>
</feature>
<comment type="subcellular location">
    <subcellularLocation>
        <location evidence="1">Membrane</location>
        <topology evidence="1">Multi-pass membrane protein</topology>
    </subcellularLocation>
</comment>
<keyword evidence="2 5" id="KW-0812">Transmembrane</keyword>
<protein>
    <submittedName>
        <fullName evidence="6">Polysaccharide biosynthesis C-terminal domain-containing protein</fullName>
    </submittedName>
</protein>
<dbReference type="PANTHER" id="PTHR43424:SF1">
    <property type="entry name" value="LOCUS PUTATIVE PROTEIN 1-RELATED"/>
    <property type="match status" value="1"/>
</dbReference>
<feature type="transmembrane region" description="Helical" evidence="5">
    <location>
        <begin position="12"/>
        <end position="31"/>
    </location>
</feature>
<feature type="transmembrane region" description="Helical" evidence="5">
    <location>
        <begin position="377"/>
        <end position="396"/>
    </location>
</feature>
<keyword evidence="3 5" id="KW-1133">Transmembrane helix</keyword>
<reference evidence="6 7" key="1">
    <citation type="submission" date="2023-04" db="EMBL/GenBank/DDBJ databases">
        <title>Clostridium tannerae sp. nov., isolated from the fecal material of an alpaca.</title>
        <authorList>
            <person name="Miller S."/>
            <person name="Hendry M."/>
            <person name="King J."/>
            <person name="Sankaranarayanan K."/>
            <person name="Lawson P.A."/>
        </authorList>
    </citation>
    <scope>NUCLEOTIDE SEQUENCE [LARGE SCALE GENOMIC DNA]</scope>
    <source>
        <strain evidence="6 7">A1-XYC3</strain>
    </source>
</reference>
<feature type="transmembrane region" description="Helical" evidence="5">
    <location>
        <begin position="354"/>
        <end position="371"/>
    </location>
</feature>
<dbReference type="Proteomes" id="UP001281656">
    <property type="component" value="Unassembled WGS sequence"/>
</dbReference>
<evidence type="ECO:0000256" key="4">
    <source>
        <dbReference type="ARBA" id="ARBA00023136"/>
    </source>
</evidence>
<accession>A0ABU4JVL8</accession>
<dbReference type="PANTHER" id="PTHR43424">
    <property type="entry name" value="LOCUS PUTATIVE PROTEIN 1-RELATED"/>
    <property type="match status" value="1"/>
</dbReference>
<dbReference type="EMBL" id="JARUJP010000017">
    <property type="protein sequence ID" value="MDW8802194.1"/>
    <property type="molecule type" value="Genomic_DNA"/>
</dbReference>
<dbReference type="Pfam" id="PF01943">
    <property type="entry name" value="Polysacc_synt"/>
    <property type="match status" value="1"/>
</dbReference>
<name>A0ABU4JVL8_9CLOT</name>